<comment type="subcellular location">
    <subcellularLocation>
        <location evidence="1">Endomembrane system</location>
        <topology evidence="1">Peripheral membrane protein</topology>
    </subcellularLocation>
</comment>
<reference evidence="6 7" key="1">
    <citation type="journal article" date="2019" name="Mol. Ecol. Resour.">
        <title>Chromosome-level genome assembly of Triplophysa tibetana, a fish adapted to the harsh high-altitude environment of the Tibetan Plateau.</title>
        <authorList>
            <person name="Yang X."/>
            <person name="Liu H."/>
            <person name="Ma Z."/>
            <person name="Zou Y."/>
            <person name="Zou M."/>
            <person name="Mao Y."/>
            <person name="Li X."/>
            <person name="Wang H."/>
            <person name="Chen T."/>
            <person name="Wang W."/>
            <person name="Yang R."/>
        </authorList>
    </citation>
    <scope>NUCLEOTIDE SEQUENCE [LARGE SCALE GENOMIC DNA]</scope>
    <source>
        <strain evidence="6">TTIB1903HZAU</strain>
        <tissue evidence="6">Muscle</tissue>
    </source>
</reference>
<evidence type="ECO:0000313" key="6">
    <source>
        <dbReference type="EMBL" id="KAA0706099.1"/>
    </source>
</evidence>
<keyword evidence="7" id="KW-1185">Reference proteome</keyword>
<dbReference type="Proteomes" id="UP000324632">
    <property type="component" value="Chromosome 21"/>
</dbReference>
<dbReference type="FunFam" id="2.30.42.10:FF:000068">
    <property type="entry name" value="Na(+)/H(+) exchange regulatory cofactor NHE-RF"/>
    <property type="match status" value="1"/>
</dbReference>
<dbReference type="PANTHER" id="PTHR14191">
    <property type="entry name" value="PDZ DOMAIN CONTAINING PROTEIN"/>
    <property type="match status" value="1"/>
</dbReference>
<accession>A0A5A9NBE2</accession>
<evidence type="ECO:0000256" key="4">
    <source>
        <dbReference type="SAM" id="MobiDB-lite"/>
    </source>
</evidence>
<evidence type="ECO:0000313" key="7">
    <source>
        <dbReference type="Proteomes" id="UP000324632"/>
    </source>
</evidence>
<name>A0A5A9NBE2_9TELE</name>
<dbReference type="PANTHER" id="PTHR14191:SF4">
    <property type="entry name" value="NA(+)_H(+) EXCHANGE REGULATORY COFACTOR NHE-RF2"/>
    <property type="match status" value="1"/>
</dbReference>
<proteinExistence type="predicted"/>
<dbReference type="Pfam" id="PF09007">
    <property type="entry name" value="EBP50_C"/>
    <property type="match status" value="1"/>
</dbReference>
<dbReference type="SUPFAM" id="SSF50156">
    <property type="entry name" value="PDZ domain-like"/>
    <property type="match status" value="2"/>
</dbReference>
<dbReference type="InterPro" id="IPR001478">
    <property type="entry name" value="PDZ"/>
</dbReference>
<dbReference type="Pfam" id="PF00595">
    <property type="entry name" value="PDZ"/>
    <property type="match status" value="2"/>
</dbReference>
<dbReference type="InterPro" id="IPR015098">
    <property type="entry name" value="EBP50_C"/>
</dbReference>
<feature type="region of interest" description="Disordered" evidence="4">
    <location>
        <begin position="179"/>
        <end position="234"/>
    </location>
</feature>
<dbReference type="GO" id="GO:0043495">
    <property type="term" value="F:protein-membrane adaptor activity"/>
    <property type="evidence" value="ECO:0007669"/>
    <property type="project" value="TreeGrafter"/>
</dbReference>
<dbReference type="GO" id="GO:0072659">
    <property type="term" value="P:protein localization to plasma membrane"/>
    <property type="evidence" value="ECO:0007669"/>
    <property type="project" value="TreeGrafter"/>
</dbReference>
<evidence type="ECO:0000256" key="3">
    <source>
        <dbReference type="ARBA" id="ARBA00023136"/>
    </source>
</evidence>
<evidence type="ECO:0000256" key="2">
    <source>
        <dbReference type="ARBA" id="ARBA00022737"/>
    </source>
</evidence>
<dbReference type="Gene3D" id="2.30.42.10">
    <property type="match status" value="2"/>
</dbReference>
<feature type="domain" description="PDZ" evidence="5">
    <location>
        <begin position="79"/>
        <end position="160"/>
    </location>
</feature>
<evidence type="ECO:0000256" key="1">
    <source>
        <dbReference type="ARBA" id="ARBA00004184"/>
    </source>
</evidence>
<dbReference type="EMBL" id="SOYY01000021">
    <property type="protein sequence ID" value="KAA0706099.1"/>
    <property type="molecule type" value="Genomic_DNA"/>
</dbReference>
<dbReference type="AlphaFoldDB" id="A0A5A9NBE2"/>
<gene>
    <name evidence="6" type="ORF">E1301_Tti018368</name>
</gene>
<dbReference type="GO" id="GO:0016324">
    <property type="term" value="C:apical plasma membrane"/>
    <property type="evidence" value="ECO:0007669"/>
    <property type="project" value="TreeGrafter"/>
</dbReference>
<feature type="compositionally biased region" description="Polar residues" evidence="4">
    <location>
        <begin position="344"/>
        <end position="355"/>
    </location>
</feature>
<dbReference type="PROSITE" id="PS50106">
    <property type="entry name" value="PDZ"/>
    <property type="match status" value="2"/>
</dbReference>
<feature type="domain" description="PDZ" evidence="5">
    <location>
        <begin position="239"/>
        <end position="319"/>
    </location>
</feature>
<feature type="compositionally biased region" description="Low complexity" evidence="4">
    <location>
        <begin position="181"/>
        <end position="192"/>
    </location>
</feature>
<dbReference type="InterPro" id="IPR036034">
    <property type="entry name" value="PDZ_sf"/>
</dbReference>
<feature type="region of interest" description="Disordered" evidence="4">
    <location>
        <begin position="341"/>
        <end position="376"/>
    </location>
</feature>
<organism evidence="6 7">
    <name type="scientific">Triplophysa tibetana</name>
    <dbReference type="NCBI Taxonomy" id="1572043"/>
    <lineage>
        <taxon>Eukaryota</taxon>
        <taxon>Metazoa</taxon>
        <taxon>Chordata</taxon>
        <taxon>Craniata</taxon>
        <taxon>Vertebrata</taxon>
        <taxon>Euteleostomi</taxon>
        <taxon>Actinopterygii</taxon>
        <taxon>Neopterygii</taxon>
        <taxon>Teleostei</taxon>
        <taxon>Ostariophysi</taxon>
        <taxon>Cypriniformes</taxon>
        <taxon>Nemacheilidae</taxon>
        <taxon>Triplophysa</taxon>
    </lineage>
</organism>
<dbReference type="CDD" id="cd06768">
    <property type="entry name" value="PDZ_NHERF-like"/>
    <property type="match status" value="2"/>
</dbReference>
<comment type="caution">
    <text evidence="6">The sequence shown here is derived from an EMBL/GenBank/DDBJ whole genome shotgun (WGS) entry which is preliminary data.</text>
</comment>
<dbReference type="SMART" id="SM00228">
    <property type="entry name" value="PDZ"/>
    <property type="match status" value="2"/>
</dbReference>
<evidence type="ECO:0000259" key="5">
    <source>
        <dbReference type="PROSITE" id="PS50106"/>
    </source>
</evidence>
<sequence>MGGLITVTARSSVSCGPFAGQQHQLLFSSVDAMFSTGLLDTSPNIHSLRNSGKIRLGIDYKFGCEGKRRNTMASDLKPRLCVMKKEQHGYGFHLHGEKGKTGQYIRKVERASPAEASGLRAGDRVVEVNGVNVEKEAHHQVVQRIKAVEHETRLLVVDREADEYFRSLRLACTEEMAIRKSPAAPSPSTSTSKQGNGSVSKRTEISKPIRKAPSRATKKEVQPSSDSSSRDPPELLPRLCLLARSETGYGFNLHSERSRPGQYMRALDPGSPADCAGLKPQDRLIEVNGVNIEGMKHAEVVAFIKNGGNETRLLVVDPDTDDHFKKLGITPTSIHVKDFDESIMNGSSSPHVNGTSSRSTHSDASSQDMNTQISRDSSSHILDPFEEMGLCLSPTAAEAKEKAYAKRAKKRAPQMDWSKKHEIFSNF</sequence>
<dbReference type="InterPro" id="IPR051067">
    <property type="entry name" value="NHER"/>
</dbReference>
<dbReference type="GO" id="GO:0012505">
    <property type="term" value="C:endomembrane system"/>
    <property type="evidence" value="ECO:0007669"/>
    <property type="project" value="UniProtKB-SubCell"/>
</dbReference>
<keyword evidence="3" id="KW-0472">Membrane</keyword>
<protein>
    <submittedName>
        <fullName evidence="6">Na(+)/H(+) exchange regulatory cofactor NHE-RF2</fullName>
    </submittedName>
</protein>
<keyword evidence="2" id="KW-0677">Repeat</keyword>
<feature type="compositionally biased region" description="Polar residues" evidence="4">
    <location>
        <begin position="367"/>
        <end position="376"/>
    </location>
</feature>
<dbReference type="GO" id="GO:0005102">
    <property type="term" value="F:signaling receptor binding"/>
    <property type="evidence" value="ECO:0007669"/>
    <property type="project" value="TreeGrafter"/>
</dbReference>
<feature type="compositionally biased region" description="Low complexity" evidence="4">
    <location>
        <begin position="356"/>
        <end position="366"/>
    </location>
</feature>